<gene>
    <name evidence="2" type="ORF">MKS91_04405</name>
</gene>
<organism evidence="2 3">
    <name type="scientific">Candidatus Synchoanobacter obligatus</name>
    <dbReference type="NCBI Taxonomy" id="2919597"/>
    <lineage>
        <taxon>Bacteria</taxon>
        <taxon>Pseudomonadati</taxon>
        <taxon>Pseudomonadota</taxon>
        <taxon>Gammaproteobacteria</taxon>
        <taxon>Candidatus Comchoanobacterales</taxon>
        <taxon>Candidatus Comchoanobacteraceae</taxon>
        <taxon>Candidatus Synchoanobacter</taxon>
    </lineage>
</organism>
<protein>
    <recommendedName>
        <fullName evidence="1">RimM N-terminal domain-containing protein</fullName>
    </recommendedName>
</protein>
<evidence type="ECO:0000259" key="1">
    <source>
        <dbReference type="Pfam" id="PF01782"/>
    </source>
</evidence>
<dbReference type="Gene3D" id="2.40.30.60">
    <property type="entry name" value="RimM"/>
    <property type="match status" value="1"/>
</dbReference>
<evidence type="ECO:0000313" key="3">
    <source>
        <dbReference type="Proteomes" id="UP001320768"/>
    </source>
</evidence>
<comment type="caution">
    <text evidence="2">The sequence shown here is derived from an EMBL/GenBank/DDBJ whole genome shotgun (WGS) entry which is preliminary data.</text>
</comment>
<dbReference type="Pfam" id="PF01782">
    <property type="entry name" value="RimM"/>
    <property type="match status" value="1"/>
</dbReference>
<reference evidence="2 3" key="1">
    <citation type="journal article" date="2022" name="Nat. Microbiol.">
        <title>The microbiome of a bacterivorous marine choanoflagellate contains a resource-demanding obligate bacterial associate.</title>
        <authorList>
            <person name="Needham D.M."/>
            <person name="Poirier C."/>
            <person name="Bachy C."/>
            <person name="George E.E."/>
            <person name="Wilken S."/>
            <person name="Yung C.C.M."/>
            <person name="Limardo A.J."/>
            <person name="Morando M."/>
            <person name="Sudek L."/>
            <person name="Malmstrom R.R."/>
            <person name="Keeling P.J."/>
            <person name="Santoro A.E."/>
            <person name="Worden A.Z."/>
        </authorList>
    </citation>
    <scope>NUCLEOTIDE SEQUENCE [LARGE SCALE GENOMIC DNA]</scope>
    <source>
        <strain evidence="2 3">Comchoano-2</strain>
    </source>
</reference>
<dbReference type="EMBL" id="JAKUDN010000002">
    <property type="protein sequence ID" value="MCP8352525.1"/>
    <property type="molecule type" value="Genomic_DNA"/>
</dbReference>
<dbReference type="InterPro" id="IPR036976">
    <property type="entry name" value="RimM_N_sf"/>
</dbReference>
<sequence length="162" mass="18719">MTFVPLHIATIGKAHGIKGLVSIISKTEPVETIFDIPLYIKRDHQFQTFDVTSFDIFHKKVVCKSPLIADRTEAERFNSVKIYCELEPFRAQYPEQIFSDLCHGYRIYNANSKLLGLLNNISIMQNLYMMVIQSDQQTLHLPLQIEHIDHHDKTIQLSYSPA</sequence>
<dbReference type="InterPro" id="IPR002676">
    <property type="entry name" value="RimM_N"/>
</dbReference>
<feature type="domain" description="RimM N-terminal" evidence="1">
    <location>
        <begin position="8"/>
        <end position="85"/>
    </location>
</feature>
<dbReference type="RefSeq" id="WP_258569630.1">
    <property type="nucleotide sequence ID" value="NZ_JAKUDN010000002.1"/>
</dbReference>
<keyword evidence="3" id="KW-1185">Reference proteome</keyword>
<proteinExistence type="predicted"/>
<dbReference type="Proteomes" id="UP001320768">
    <property type="component" value="Unassembled WGS sequence"/>
</dbReference>
<name>A0ABT1L5T6_9GAMM</name>
<evidence type="ECO:0000313" key="2">
    <source>
        <dbReference type="EMBL" id="MCP8352525.1"/>
    </source>
</evidence>
<dbReference type="SUPFAM" id="SSF50447">
    <property type="entry name" value="Translation proteins"/>
    <property type="match status" value="1"/>
</dbReference>
<accession>A0ABT1L5T6</accession>
<dbReference type="InterPro" id="IPR009000">
    <property type="entry name" value="Transl_B-barrel_sf"/>
</dbReference>